<dbReference type="Proteomes" id="UP000005239">
    <property type="component" value="Unassembled WGS sequence"/>
</dbReference>
<evidence type="ECO:0000256" key="1">
    <source>
        <dbReference type="ARBA" id="ARBA00004141"/>
    </source>
</evidence>
<evidence type="ECO:0000256" key="2">
    <source>
        <dbReference type="ARBA" id="ARBA00022692"/>
    </source>
</evidence>
<dbReference type="Gene3D" id="1.20.1250.20">
    <property type="entry name" value="MFS general substrate transporter like domains"/>
    <property type="match status" value="1"/>
</dbReference>
<reference evidence="5" key="2">
    <citation type="submission" date="2022-06" db="UniProtKB">
        <authorList>
            <consortium name="EnsemblMetazoa"/>
        </authorList>
    </citation>
    <scope>IDENTIFICATION</scope>
    <source>
        <strain evidence="5">PS312</strain>
    </source>
</reference>
<dbReference type="SUPFAM" id="SSF103473">
    <property type="entry name" value="MFS general substrate transporter"/>
    <property type="match status" value="1"/>
</dbReference>
<dbReference type="EnsemblMetazoa" id="PPA33576.1">
    <property type="protein sequence ID" value="PPA33576.1"/>
    <property type="gene ID" value="WBGene00271945"/>
</dbReference>
<dbReference type="InterPro" id="IPR011701">
    <property type="entry name" value="MFS"/>
</dbReference>
<accession>A0A8R1UJ70</accession>
<dbReference type="PANTHER" id="PTHR23510">
    <property type="entry name" value="INNER MEMBRANE TRANSPORT PROTEIN YAJR"/>
    <property type="match status" value="1"/>
</dbReference>
<evidence type="ECO:0000256" key="3">
    <source>
        <dbReference type="ARBA" id="ARBA00022989"/>
    </source>
</evidence>
<evidence type="ECO:0000313" key="5">
    <source>
        <dbReference type="EnsemblMetazoa" id="PPA33576.1"/>
    </source>
</evidence>
<dbReference type="GO" id="GO:0022857">
    <property type="term" value="F:transmembrane transporter activity"/>
    <property type="evidence" value="ECO:0000318"/>
    <property type="project" value="GO_Central"/>
</dbReference>
<keyword evidence="3" id="KW-1133">Transmembrane helix</keyword>
<accession>A0A2A6B7C1</accession>
<dbReference type="InterPro" id="IPR036259">
    <property type="entry name" value="MFS_trans_sf"/>
</dbReference>
<dbReference type="GO" id="GO:0005765">
    <property type="term" value="C:lysosomal membrane"/>
    <property type="evidence" value="ECO:0000318"/>
    <property type="project" value="GO_Central"/>
</dbReference>
<dbReference type="AlphaFoldDB" id="A0A2A6B7C1"/>
<name>A0A2A6B7C1_PRIPA</name>
<gene>
    <name evidence="5" type="primary">WBGene00271945</name>
</gene>
<evidence type="ECO:0000256" key="4">
    <source>
        <dbReference type="ARBA" id="ARBA00023136"/>
    </source>
</evidence>
<proteinExistence type="predicted"/>
<keyword evidence="6" id="KW-1185">Reference proteome</keyword>
<keyword evidence="2" id="KW-0812">Transmembrane</keyword>
<evidence type="ECO:0000313" key="6">
    <source>
        <dbReference type="Proteomes" id="UP000005239"/>
    </source>
</evidence>
<dbReference type="InterPro" id="IPR051068">
    <property type="entry name" value="MFS_Domain-Containing_Protein"/>
</dbReference>
<reference evidence="6" key="1">
    <citation type="journal article" date="2008" name="Nat. Genet.">
        <title>The Pristionchus pacificus genome provides a unique perspective on nematode lifestyle and parasitism.</title>
        <authorList>
            <person name="Dieterich C."/>
            <person name="Clifton S.W."/>
            <person name="Schuster L.N."/>
            <person name="Chinwalla A."/>
            <person name="Delehaunty K."/>
            <person name="Dinkelacker I."/>
            <person name="Fulton L."/>
            <person name="Fulton R."/>
            <person name="Godfrey J."/>
            <person name="Minx P."/>
            <person name="Mitreva M."/>
            <person name="Roeseler W."/>
            <person name="Tian H."/>
            <person name="Witte H."/>
            <person name="Yang S.P."/>
            <person name="Wilson R.K."/>
            <person name="Sommer R.J."/>
        </authorList>
    </citation>
    <scope>NUCLEOTIDE SEQUENCE [LARGE SCALE GENOMIC DNA]</scope>
    <source>
        <strain evidence="6">PS312</strain>
    </source>
</reference>
<comment type="subcellular location">
    <subcellularLocation>
        <location evidence="1">Membrane</location>
        <topology evidence="1">Multi-pass membrane protein</topology>
    </subcellularLocation>
</comment>
<organism evidence="5 6">
    <name type="scientific">Pristionchus pacificus</name>
    <name type="common">Parasitic nematode worm</name>
    <dbReference type="NCBI Taxonomy" id="54126"/>
    <lineage>
        <taxon>Eukaryota</taxon>
        <taxon>Metazoa</taxon>
        <taxon>Ecdysozoa</taxon>
        <taxon>Nematoda</taxon>
        <taxon>Chromadorea</taxon>
        <taxon>Rhabditida</taxon>
        <taxon>Rhabditina</taxon>
        <taxon>Diplogasteromorpha</taxon>
        <taxon>Diplogasteroidea</taxon>
        <taxon>Neodiplogasteridae</taxon>
        <taxon>Pristionchus</taxon>
    </lineage>
</organism>
<dbReference type="Pfam" id="PF07690">
    <property type="entry name" value="MFS_1"/>
    <property type="match status" value="1"/>
</dbReference>
<sequence>MLEAARRKPSRTEEKSGLLVAVAASDLSTPSSDAASQRPLSTVSPATTRADAQLLMQETEDSESISVDEDDSKKHRIVEGKEGSEPATNWIGITWCAVVYFFIATALQALNCVSYMYLTHTGHATGVVLFSVYAYSAKCFKKPLLIGHAVSFLAFGLYLCIMLFPAPARRYVFLIAFFFQSFAEGSSIVLRTYVPRVSSKTDRQAAYGVVSGAMMFSILGGPLIQMAASAPPDWKPLHWLEFINYTYCIYLALLLGIVATVIICTKLTEPAPIKDADEESFSEKMATALTELRSMDKVLMAFLFFERIVTSVTFSALLGAFIPYMQMIVHGDHTKNTLFISGSQACAGATSITAVGLIIFSPAKKIRSSCILFISLTCYAFLYLYSYPWAPISEPITVWSEANPHACNTTQLEWCAQQSHVKLWYWLPPICLLFGLAVPTAMISIDTVYSKMLGNIDQNLMQGALELVNDLASAIAPVITLKIYTDHGPATFWLVLSGVAIVGFLFWLPMIPKMRRLKM</sequence>
<dbReference type="OrthoDB" id="370281at2759"/>
<protein>
    <submittedName>
        <fullName evidence="5">Membrane transporter</fullName>
    </submittedName>
</protein>
<dbReference type="PANTHER" id="PTHR23510:SF25">
    <property type="entry name" value="MFS DOMAIN-CONTAINING PROTEIN"/>
    <property type="match status" value="1"/>
</dbReference>
<keyword evidence="4" id="KW-0472">Membrane</keyword>